<gene>
    <name evidence="1" type="ORF">ERS007703_00467</name>
</gene>
<dbReference type="AlphaFoldDB" id="A0A0U0QM00"/>
<accession>A0A0U0QM00</accession>
<name>A0A0U0QM00_MYCTX</name>
<reference evidence="2" key="1">
    <citation type="submission" date="2015-03" db="EMBL/GenBank/DDBJ databases">
        <authorList>
            <consortium name="Pathogen Informatics"/>
        </authorList>
    </citation>
    <scope>NUCLEOTIDE SEQUENCE [LARGE SCALE GENOMIC DNA]</scope>
    <source>
        <strain evidence="2">K00500041</strain>
    </source>
</reference>
<dbReference type="EMBL" id="CSAE01000028">
    <property type="protein sequence ID" value="COV08141.1"/>
    <property type="molecule type" value="Genomic_DNA"/>
</dbReference>
<sequence>MSTIQSACSMVSSSCSTTIKVFPKSRNRVRVSIRRRLSRWCSPMDGSSST</sequence>
<protein>
    <submittedName>
        <fullName evidence="1">Uncharacterized protein</fullName>
    </submittedName>
</protein>
<proteinExistence type="predicted"/>
<evidence type="ECO:0000313" key="2">
    <source>
        <dbReference type="Proteomes" id="UP000038802"/>
    </source>
</evidence>
<evidence type="ECO:0000313" key="1">
    <source>
        <dbReference type="EMBL" id="COV08141.1"/>
    </source>
</evidence>
<organism evidence="1 2">
    <name type="scientific">Mycobacterium tuberculosis</name>
    <dbReference type="NCBI Taxonomy" id="1773"/>
    <lineage>
        <taxon>Bacteria</taxon>
        <taxon>Bacillati</taxon>
        <taxon>Actinomycetota</taxon>
        <taxon>Actinomycetes</taxon>
        <taxon>Mycobacteriales</taxon>
        <taxon>Mycobacteriaceae</taxon>
        <taxon>Mycobacterium</taxon>
        <taxon>Mycobacterium tuberculosis complex</taxon>
    </lineage>
</organism>
<dbReference type="Proteomes" id="UP000038802">
    <property type="component" value="Unassembled WGS sequence"/>
</dbReference>